<dbReference type="PANTHER" id="PTHR43745">
    <property type="entry name" value="NITROREDUCTASE MJ1384-RELATED"/>
    <property type="match status" value="1"/>
</dbReference>
<keyword evidence="3" id="KW-1185">Reference proteome</keyword>
<dbReference type="RefSeq" id="WP_010073632.1">
    <property type="nucleotide sequence ID" value="NC_014393.1"/>
</dbReference>
<dbReference type="CDD" id="cd02142">
    <property type="entry name" value="McbC_SagB-like_oxidoreductase"/>
    <property type="match status" value="1"/>
</dbReference>
<dbReference type="Proteomes" id="UP000002730">
    <property type="component" value="Chromosome"/>
</dbReference>
<dbReference type="STRING" id="573061.Clocel_3628"/>
<sequence>MKKWKLVDSKYSDISVVKKFHRHTMHLKSNIAIQGMKKIDYEQFRKAKNNEKIRLCNIEESDIEDIGLFKILERRRTSWFFEKDMGEKELSIILQKSFGVTLSTYYNEFLVHLRAYASAGAMYEVKPIFFVNGVDEKLDGKIFEYLPESNQLHFIKKASLSEVEDLTSTTKFRVQSFRNAKIVFFFVFDMEPLFAKYGALSYRLGLLEAGHMCTTCQLVATSLGYNTVPMGGFYDLDVKDFLTVDSNQYCVYMLAVG</sequence>
<dbReference type="AlphaFoldDB" id="D9SWL7"/>
<feature type="domain" description="Nitroreductase" evidence="1">
    <location>
        <begin position="107"/>
        <end position="257"/>
    </location>
</feature>
<dbReference type="NCBIfam" id="TIGR03605">
    <property type="entry name" value="antibiot_sagB"/>
    <property type="match status" value="1"/>
</dbReference>
<organism evidence="2 3">
    <name type="scientific">Clostridium cellulovorans (strain ATCC 35296 / DSM 3052 / OCM 3 / 743B)</name>
    <dbReference type="NCBI Taxonomy" id="573061"/>
    <lineage>
        <taxon>Bacteria</taxon>
        <taxon>Bacillati</taxon>
        <taxon>Bacillota</taxon>
        <taxon>Clostridia</taxon>
        <taxon>Eubacteriales</taxon>
        <taxon>Clostridiaceae</taxon>
        <taxon>Clostridium</taxon>
    </lineage>
</organism>
<protein>
    <submittedName>
        <fullName evidence="2">SagB-type dehydrogenase domain</fullName>
    </submittedName>
</protein>
<dbReference type="eggNOG" id="COG0778">
    <property type="taxonomic scope" value="Bacteria"/>
</dbReference>
<evidence type="ECO:0000313" key="2">
    <source>
        <dbReference type="EMBL" id="ADL53299.1"/>
    </source>
</evidence>
<reference evidence="2 3" key="1">
    <citation type="submission" date="2010-08" db="EMBL/GenBank/DDBJ databases">
        <title>Complete sequence of Clostridium cellulovorans 743B.</title>
        <authorList>
            <consortium name="US DOE Joint Genome Institute"/>
            <person name="Lucas S."/>
            <person name="Copeland A."/>
            <person name="Lapidus A."/>
            <person name="Cheng J.-F."/>
            <person name="Bruce D."/>
            <person name="Goodwin L."/>
            <person name="Pitluck S."/>
            <person name="Chertkov O."/>
            <person name="Detter J.C."/>
            <person name="Han C."/>
            <person name="Tapia R."/>
            <person name="Land M."/>
            <person name="Hauser L."/>
            <person name="Chang Y.-J."/>
            <person name="Jeffries C."/>
            <person name="Kyrpides N."/>
            <person name="Ivanova N."/>
            <person name="Mikhailova N."/>
            <person name="Hemme C.L."/>
            <person name="Woyke T."/>
        </authorList>
    </citation>
    <scope>NUCLEOTIDE SEQUENCE [LARGE SCALE GENOMIC DNA]</scope>
    <source>
        <strain evidence="3">ATCC 35296 / DSM 3052 / OCM 3 / 743B</strain>
    </source>
</reference>
<gene>
    <name evidence="2" type="ordered locus">Clocel_3628</name>
</gene>
<name>D9SWL7_CLOC7</name>
<accession>D9SWL7</accession>
<dbReference type="SUPFAM" id="SSF55469">
    <property type="entry name" value="FMN-dependent nitroreductase-like"/>
    <property type="match status" value="1"/>
</dbReference>
<dbReference type="OrthoDB" id="9801593at2"/>
<dbReference type="EMBL" id="CP002160">
    <property type="protein sequence ID" value="ADL53299.1"/>
    <property type="molecule type" value="Genomic_DNA"/>
</dbReference>
<dbReference type="Pfam" id="PF00881">
    <property type="entry name" value="Nitroreductase"/>
    <property type="match status" value="1"/>
</dbReference>
<evidence type="ECO:0000313" key="3">
    <source>
        <dbReference type="Proteomes" id="UP000002730"/>
    </source>
</evidence>
<dbReference type="InterPro" id="IPR000415">
    <property type="entry name" value="Nitroreductase-like"/>
</dbReference>
<dbReference type="PANTHER" id="PTHR43745:SF2">
    <property type="entry name" value="NITROREDUCTASE MJ1384-RELATED"/>
    <property type="match status" value="1"/>
</dbReference>
<dbReference type="KEGG" id="ccb:Clocel_3628"/>
<dbReference type="Gene3D" id="3.40.109.10">
    <property type="entry name" value="NADH Oxidase"/>
    <property type="match status" value="1"/>
</dbReference>
<dbReference type="InterPro" id="IPR052544">
    <property type="entry name" value="Bacteriocin_Proc_Enz"/>
</dbReference>
<evidence type="ECO:0000259" key="1">
    <source>
        <dbReference type="Pfam" id="PF00881"/>
    </source>
</evidence>
<proteinExistence type="predicted"/>
<dbReference type="HOGENOM" id="CLU_1084785_0_0_9"/>
<dbReference type="InterPro" id="IPR020051">
    <property type="entry name" value="SagB-type_dehydrogenase"/>
</dbReference>
<dbReference type="InterPro" id="IPR029479">
    <property type="entry name" value="Nitroreductase"/>
</dbReference>
<dbReference type="GO" id="GO:0016491">
    <property type="term" value="F:oxidoreductase activity"/>
    <property type="evidence" value="ECO:0007669"/>
    <property type="project" value="InterPro"/>
</dbReference>